<evidence type="ECO:0000313" key="4">
    <source>
        <dbReference type="Proteomes" id="UP001321804"/>
    </source>
</evidence>
<dbReference type="Gene3D" id="1.10.1790.10">
    <property type="entry name" value="PRD domain"/>
    <property type="match status" value="2"/>
</dbReference>
<dbReference type="PROSITE" id="PS51372">
    <property type="entry name" value="PRD_2"/>
    <property type="match status" value="2"/>
</dbReference>
<reference evidence="3 4" key="1">
    <citation type="journal article" date="2023" name="Microbiol. Spectr.">
        <title>Symbiosis of Carpenter Bees with Uncharacterized Lactic Acid Bacteria Showing NAD Auxotrophy.</title>
        <authorList>
            <person name="Kawasaki S."/>
            <person name="Ozawa K."/>
            <person name="Mori T."/>
            <person name="Yamamoto A."/>
            <person name="Ito M."/>
            <person name="Ohkuma M."/>
            <person name="Sakamoto M."/>
            <person name="Matsutani M."/>
        </authorList>
    </citation>
    <scope>NUCLEOTIDE SEQUENCE [LARGE SCALE GENOMIC DNA]</scope>
    <source>
        <strain evidence="3 4">KimC2</strain>
    </source>
</reference>
<accession>A0AAU9D7Q0</accession>
<dbReference type="Proteomes" id="UP001321804">
    <property type="component" value="Chromosome"/>
</dbReference>
<organism evidence="3 4">
    <name type="scientific">Xylocopilactobacillus apis</name>
    <dbReference type="NCBI Taxonomy" id="2932183"/>
    <lineage>
        <taxon>Bacteria</taxon>
        <taxon>Bacillati</taxon>
        <taxon>Bacillota</taxon>
        <taxon>Bacilli</taxon>
        <taxon>Lactobacillales</taxon>
        <taxon>Lactobacillaceae</taxon>
        <taxon>Xylocopilactobacillus</taxon>
    </lineage>
</organism>
<dbReference type="Gene3D" id="2.30.24.10">
    <property type="entry name" value="CAT RNA-binding domain"/>
    <property type="match status" value="1"/>
</dbReference>
<feature type="domain" description="PRD" evidence="2">
    <location>
        <begin position="170"/>
        <end position="282"/>
    </location>
</feature>
<name>A0AAU9D7Q0_9LACO</name>
<evidence type="ECO:0000259" key="2">
    <source>
        <dbReference type="PROSITE" id="PS51372"/>
    </source>
</evidence>
<dbReference type="EMBL" id="AP026801">
    <property type="protein sequence ID" value="BDR56807.1"/>
    <property type="molecule type" value="Genomic_DNA"/>
</dbReference>
<dbReference type="KEGG" id="xak:KIMC2_13690"/>
<dbReference type="RefSeq" id="WP_317695313.1">
    <property type="nucleotide sequence ID" value="NZ_AP026801.1"/>
</dbReference>
<dbReference type="AlphaFoldDB" id="A0AAU9D7Q0"/>
<dbReference type="PANTHER" id="PTHR30185">
    <property type="entry name" value="CRYPTIC BETA-GLUCOSIDE BGL OPERON ANTITERMINATOR"/>
    <property type="match status" value="1"/>
</dbReference>
<dbReference type="InterPro" id="IPR036650">
    <property type="entry name" value="CAT_RNA-bd_dom_sf"/>
</dbReference>
<dbReference type="SUPFAM" id="SSF63520">
    <property type="entry name" value="PTS-regulatory domain, PRD"/>
    <property type="match status" value="2"/>
</dbReference>
<proteinExistence type="predicted"/>
<feature type="domain" description="PRD" evidence="2">
    <location>
        <begin position="63"/>
        <end position="169"/>
    </location>
</feature>
<dbReference type="SUPFAM" id="SSF50151">
    <property type="entry name" value="SacY-like RNA-binding domain"/>
    <property type="match status" value="1"/>
</dbReference>
<dbReference type="InterPro" id="IPR011608">
    <property type="entry name" value="PRD"/>
</dbReference>
<dbReference type="GO" id="GO:0006355">
    <property type="term" value="P:regulation of DNA-templated transcription"/>
    <property type="evidence" value="ECO:0007669"/>
    <property type="project" value="InterPro"/>
</dbReference>
<sequence>MIFVKNFNNNIALVKDQNNTEWVVIGNGIGFGKKPGDQVDQSKISRRFVAADEDSSVLDTLSDISDQTVLITNEVVKMVEPILNAKFNSYQYLVLADHIEFTIQRAGTALDLADGTTRWSVKKLFPQEYEAAQKAVRLIEKMSKLKLSSGEVVFITYHFLNLRSDAPGLHDTIKITKLIEQVVEIVQYEYGINLDSDSFNFNRFITHLRSFMIQHLRKAEGQSDDLDPAILKLMIAKYPHAYKTVERIGDFLQNKTGWQLQPDEKVYLTLHIWRVTHRHISE</sequence>
<keyword evidence="4" id="KW-1185">Reference proteome</keyword>
<dbReference type="GO" id="GO:0003723">
    <property type="term" value="F:RNA binding"/>
    <property type="evidence" value="ECO:0007669"/>
    <property type="project" value="InterPro"/>
</dbReference>
<dbReference type="InterPro" id="IPR036634">
    <property type="entry name" value="PRD_sf"/>
</dbReference>
<keyword evidence="1" id="KW-0677">Repeat</keyword>
<protein>
    <submittedName>
        <fullName evidence="3">Transcription antitermination protein BlgG</fullName>
    </submittedName>
</protein>
<evidence type="ECO:0000313" key="3">
    <source>
        <dbReference type="EMBL" id="BDR56807.1"/>
    </source>
</evidence>
<dbReference type="InterPro" id="IPR050661">
    <property type="entry name" value="BglG_antiterminators"/>
</dbReference>
<dbReference type="InterPro" id="IPR004341">
    <property type="entry name" value="CAT_RNA-bd_dom"/>
</dbReference>
<dbReference type="Pfam" id="PF03123">
    <property type="entry name" value="CAT_RBD"/>
    <property type="match status" value="1"/>
</dbReference>
<evidence type="ECO:0000256" key="1">
    <source>
        <dbReference type="ARBA" id="ARBA00022737"/>
    </source>
</evidence>
<dbReference type="Pfam" id="PF00874">
    <property type="entry name" value="PRD"/>
    <property type="match status" value="2"/>
</dbReference>
<dbReference type="PANTHER" id="PTHR30185:SF15">
    <property type="entry name" value="CRYPTIC BETA-GLUCOSIDE BGL OPERON ANTITERMINATOR"/>
    <property type="match status" value="1"/>
</dbReference>
<gene>
    <name evidence="3" type="primary">bglG5</name>
    <name evidence="3" type="ORF">KIMC2_13690</name>
</gene>
<dbReference type="SMART" id="SM01061">
    <property type="entry name" value="CAT_RBD"/>
    <property type="match status" value="1"/>
</dbReference>